<dbReference type="Pfam" id="PF00361">
    <property type="entry name" value="Proton_antipo_M"/>
    <property type="match status" value="1"/>
</dbReference>
<keyword evidence="6" id="KW-0813">Transport</keyword>
<organism evidence="20">
    <name type="scientific">Onitis alexis</name>
    <dbReference type="NCBI Taxonomy" id="206751"/>
    <lineage>
        <taxon>Eukaryota</taxon>
        <taxon>Metazoa</taxon>
        <taxon>Ecdysozoa</taxon>
        <taxon>Arthropoda</taxon>
        <taxon>Hexapoda</taxon>
        <taxon>Insecta</taxon>
        <taxon>Pterygota</taxon>
        <taxon>Neoptera</taxon>
        <taxon>Endopterygota</taxon>
        <taxon>Coleoptera</taxon>
        <taxon>Polyphaga</taxon>
        <taxon>Scarabaeiformia</taxon>
        <taxon>Scarabaeidae</taxon>
        <taxon>Scarabaeinae</taxon>
        <taxon>Scarabaeinae incertae sedis</taxon>
        <taxon>Onitis</taxon>
    </lineage>
</organism>
<keyword evidence="13 18" id="KW-0520">NAD</keyword>
<proteinExistence type="inferred from homology"/>
<keyword evidence="10 18" id="KW-1278">Translocase</keyword>
<dbReference type="InterPro" id="IPR001750">
    <property type="entry name" value="ND/Mrp_TM"/>
</dbReference>
<feature type="transmembrane region" description="Helical" evidence="18">
    <location>
        <begin position="235"/>
        <end position="256"/>
    </location>
</feature>
<feature type="transmembrane region" description="Helical" evidence="18">
    <location>
        <begin position="271"/>
        <end position="293"/>
    </location>
</feature>
<keyword evidence="14 18" id="KW-0830">Ubiquinone</keyword>
<evidence type="ECO:0000256" key="7">
    <source>
        <dbReference type="ARBA" id="ARBA00022660"/>
    </source>
</evidence>
<dbReference type="AlphaFoldDB" id="A0A1X9HE66"/>
<dbReference type="InterPro" id="IPR050175">
    <property type="entry name" value="Complex_I_Subunit_2"/>
</dbReference>
<keyword evidence="15 18" id="KW-0496">Mitochondrion</keyword>
<keyword evidence="12 18" id="KW-1133">Transmembrane helix</keyword>
<evidence type="ECO:0000313" key="20">
    <source>
        <dbReference type="EMBL" id="AND96328.1"/>
    </source>
</evidence>
<evidence type="ECO:0000256" key="3">
    <source>
        <dbReference type="ARBA" id="ARBA00007012"/>
    </source>
</evidence>
<feature type="transmembrane region" description="Helical" evidence="18">
    <location>
        <begin position="314"/>
        <end position="335"/>
    </location>
</feature>
<keyword evidence="8 18" id="KW-0812">Transmembrane</keyword>
<feature type="transmembrane region" description="Helical" evidence="18">
    <location>
        <begin position="7"/>
        <end position="26"/>
    </location>
</feature>
<keyword evidence="7 18" id="KW-0679">Respiratory chain</keyword>
<evidence type="ECO:0000256" key="11">
    <source>
        <dbReference type="ARBA" id="ARBA00022982"/>
    </source>
</evidence>
<dbReference type="EC" id="7.1.1.2" evidence="4 18"/>
<comment type="subcellular location">
    <subcellularLocation>
        <location evidence="2 18">Mitochondrion inner membrane</location>
        <topology evidence="2 18">Multi-pass membrane protein</topology>
    </subcellularLocation>
</comment>
<evidence type="ECO:0000256" key="4">
    <source>
        <dbReference type="ARBA" id="ARBA00012944"/>
    </source>
</evidence>
<keyword evidence="16 18" id="KW-0472">Membrane</keyword>
<evidence type="ECO:0000256" key="16">
    <source>
        <dbReference type="ARBA" id="ARBA00023136"/>
    </source>
</evidence>
<keyword evidence="9 18" id="KW-0999">Mitochondrion inner membrane</keyword>
<comment type="function">
    <text evidence="1">Core subunit of the mitochondrial membrane respiratory chain NADH dehydrogenase (Complex I) that is believed to belong to the minimal assembly required for catalysis. Complex I functions in the transfer of electrons from NADH to the respiratory chain. The immediate electron acceptor for the enzyme is believed to be ubiquinone.</text>
</comment>
<evidence type="ECO:0000256" key="18">
    <source>
        <dbReference type="RuleBase" id="RU003403"/>
    </source>
</evidence>
<sequence length="338" mass="39543">MQFNKFLFSISMMIGTLISISSYSWMGMWLGLEINLLSIIPLMSSTKNLLASEAAMKYFITQAMASTILLFVIIIMSLNSTMIFMESSSILILFLNTSLFLKMGAAPFHFWFPEIIEGLSWNNTLIMLTWQKIAPMMLISYCILNMTYMMLIIIMSTIISGIMGINQISLRKILTYSSINHISWMLCSMMYFENMWMLYFIIYSIISFNIIIIFKKFNTYFINQLYSILNSQPMIKFFFMLNFLSLGGLPPFLGFLPKWLTIQVMIENNFIMIPLTVIIMTLMTLFFYLRITLMAFTMANSKLSFINNNYFMNFYYIYFINFISITSLILISILFNYS</sequence>
<evidence type="ECO:0000256" key="8">
    <source>
        <dbReference type="ARBA" id="ARBA00022692"/>
    </source>
</evidence>
<evidence type="ECO:0000256" key="17">
    <source>
        <dbReference type="ARBA" id="ARBA00049551"/>
    </source>
</evidence>
<comment type="catalytic activity">
    <reaction evidence="17 18">
        <text>a ubiquinone + NADH + 5 H(+)(in) = a ubiquinol + NAD(+) + 4 H(+)(out)</text>
        <dbReference type="Rhea" id="RHEA:29091"/>
        <dbReference type="Rhea" id="RHEA-COMP:9565"/>
        <dbReference type="Rhea" id="RHEA-COMP:9566"/>
        <dbReference type="ChEBI" id="CHEBI:15378"/>
        <dbReference type="ChEBI" id="CHEBI:16389"/>
        <dbReference type="ChEBI" id="CHEBI:17976"/>
        <dbReference type="ChEBI" id="CHEBI:57540"/>
        <dbReference type="ChEBI" id="CHEBI:57945"/>
        <dbReference type="EC" id="7.1.1.2"/>
    </reaction>
</comment>
<evidence type="ECO:0000256" key="2">
    <source>
        <dbReference type="ARBA" id="ARBA00004448"/>
    </source>
</evidence>
<evidence type="ECO:0000256" key="1">
    <source>
        <dbReference type="ARBA" id="ARBA00003257"/>
    </source>
</evidence>
<feature type="domain" description="NADH:quinone oxidoreductase/Mrp antiporter transmembrane" evidence="19">
    <location>
        <begin position="22"/>
        <end position="284"/>
    </location>
</feature>
<comment type="function">
    <text evidence="18">Core subunit of the mitochondrial membrane respiratory chain NADH dehydrogenase (Complex I) which catalyzes electron transfer from NADH through the respiratory chain, using ubiquinone as an electron acceptor. Essential for the catalytic activity and assembly of complex I.</text>
</comment>
<feature type="transmembrane region" description="Helical" evidence="18">
    <location>
        <begin position="90"/>
        <end position="112"/>
    </location>
</feature>
<dbReference type="GO" id="GO:0006120">
    <property type="term" value="P:mitochondrial electron transport, NADH to ubiquinone"/>
    <property type="evidence" value="ECO:0007669"/>
    <property type="project" value="InterPro"/>
</dbReference>
<dbReference type="EMBL" id="KU739467">
    <property type="protein sequence ID" value="AND96328.1"/>
    <property type="molecule type" value="Genomic_DNA"/>
</dbReference>
<evidence type="ECO:0000256" key="5">
    <source>
        <dbReference type="ARBA" id="ARBA00021008"/>
    </source>
</evidence>
<dbReference type="PANTHER" id="PTHR46552:SF1">
    <property type="entry name" value="NADH-UBIQUINONE OXIDOREDUCTASE CHAIN 2"/>
    <property type="match status" value="1"/>
</dbReference>
<geneLocation type="mitochondrion" evidence="20"/>
<feature type="transmembrane region" description="Helical" evidence="18">
    <location>
        <begin position="58"/>
        <end position="78"/>
    </location>
</feature>
<dbReference type="PRINTS" id="PR01436">
    <property type="entry name" value="NADHDHGNASE2"/>
</dbReference>
<gene>
    <name evidence="20" type="primary">nad2</name>
</gene>
<name>A0A1X9HE66_9SCAR</name>
<evidence type="ECO:0000256" key="15">
    <source>
        <dbReference type="ARBA" id="ARBA00023128"/>
    </source>
</evidence>
<reference evidence="20" key="1">
    <citation type="submission" date="2016-02" db="EMBL/GenBank/DDBJ databases">
        <title>Phylogeny of the Onthophagini (Coleoptera:Scarabaeidae).</title>
        <authorList>
            <person name="Thijmen B."/>
            <person name="Alfried V.P."/>
        </authorList>
    </citation>
    <scope>NUCLEOTIDE SEQUENCE</scope>
</reference>
<keyword evidence="11 18" id="KW-0249">Electron transport</keyword>
<evidence type="ECO:0000256" key="14">
    <source>
        <dbReference type="ARBA" id="ARBA00023075"/>
    </source>
</evidence>
<dbReference type="GO" id="GO:0005743">
    <property type="term" value="C:mitochondrial inner membrane"/>
    <property type="evidence" value="ECO:0007669"/>
    <property type="project" value="UniProtKB-SubCell"/>
</dbReference>
<protein>
    <recommendedName>
        <fullName evidence="5 18">NADH-ubiquinone oxidoreductase chain 2</fullName>
        <ecNumber evidence="4 18">7.1.1.2</ecNumber>
    </recommendedName>
</protein>
<evidence type="ECO:0000256" key="6">
    <source>
        <dbReference type="ARBA" id="ARBA00022448"/>
    </source>
</evidence>
<dbReference type="GO" id="GO:0008137">
    <property type="term" value="F:NADH dehydrogenase (ubiquinone) activity"/>
    <property type="evidence" value="ECO:0007669"/>
    <property type="project" value="UniProtKB-EC"/>
</dbReference>
<accession>A0A1X9HE66</accession>
<evidence type="ECO:0000256" key="9">
    <source>
        <dbReference type="ARBA" id="ARBA00022792"/>
    </source>
</evidence>
<evidence type="ECO:0000256" key="13">
    <source>
        <dbReference type="ARBA" id="ARBA00023027"/>
    </source>
</evidence>
<comment type="similarity">
    <text evidence="3 18">Belongs to the complex I subunit 2 family.</text>
</comment>
<evidence type="ECO:0000256" key="10">
    <source>
        <dbReference type="ARBA" id="ARBA00022967"/>
    </source>
</evidence>
<evidence type="ECO:0000259" key="19">
    <source>
        <dbReference type="Pfam" id="PF00361"/>
    </source>
</evidence>
<feature type="transmembrane region" description="Helical" evidence="18">
    <location>
        <begin position="197"/>
        <end position="214"/>
    </location>
</feature>
<dbReference type="InterPro" id="IPR003917">
    <property type="entry name" value="NADH_UbQ_OxRdtase_chain2"/>
</dbReference>
<evidence type="ECO:0000256" key="12">
    <source>
        <dbReference type="ARBA" id="ARBA00022989"/>
    </source>
</evidence>
<dbReference type="PANTHER" id="PTHR46552">
    <property type="entry name" value="NADH-UBIQUINONE OXIDOREDUCTASE CHAIN 2"/>
    <property type="match status" value="1"/>
</dbReference>